<keyword evidence="18" id="KW-1185">Reference proteome</keyword>
<evidence type="ECO:0000256" key="12">
    <source>
        <dbReference type="ARBA" id="ARBA00023098"/>
    </source>
</evidence>
<dbReference type="OrthoDB" id="264532at2759"/>
<evidence type="ECO:0000256" key="11">
    <source>
        <dbReference type="ARBA" id="ARBA00022989"/>
    </source>
</evidence>
<comment type="pathway">
    <text evidence="2 16">Glycerolipid metabolism; triacylglycerol biosynthesis.</text>
</comment>
<evidence type="ECO:0000313" key="17">
    <source>
        <dbReference type="EMBL" id="RPA86349.1"/>
    </source>
</evidence>
<keyword evidence="12 16" id="KW-0443">Lipid metabolism</keyword>
<evidence type="ECO:0000256" key="4">
    <source>
        <dbReference type="ARBA" id="ARBA00005420"/>
    </source>
</evidence>
<evidence type="ECO:0000256" key="1">
    <source>
        <dbReference type="ARBA" id="ARBA00004477"/>
    </source>
</evidence>
<evidence type="ECO:0000256" key="7">
    <source>
        <dbReference type="ARBA" id="ARBA00022679"/>
    </source>
</evidence>
<keyword evidence="10 16" id="KW-0256">Endoplasmic reticulum</keyword>
<gene>
    <name evidence="17" type="ORF">BJ508DRAFT_149553</name>
</gene>
<comment type="similarity">
    <text evidence="4 16">Belongs to the diacylglycerol acyltransferase family.</text>
</comment>
<evidence type="ECO:0000256" key="9">
    <source>
        <dbReference type="ARBA" id="ARBA00022798"/>
    </source>
</evidence>
<dbReference type="GO" id="GO:0005789">
    <property type="term" value="C:endoplasmic reticulum membrane"/>
    <property type="evidence" value="ECO:0007669"/>
    <property type="project" value="UniProtKB-SubCell"/>
</dbReference>
<dbReference type="CDD" id="cd07987">
    <property type="entry name" value="LPLAT_MGAT-like"/>
    <property type="match status" value="1"/>
</dbReference>
<reference evidence="17 18" key="1">
    <citation type="journal article" date="2018" name="Nat. Ecol. Evol.">
        <title>Pezizomycetes genomes reveal the molecular basis of ectomycorrhizal truffle lifestyle.</title>
        <authorList>
            <person name="Murat C."/>
            <person name="Payen T."/>
            <person name="Noel B."/>
            <person name="Kuo A."/>
            <person name="Morin E."/>
            <person name="Chen J."/>
            <person name="Kohler A."/>
            <person name="Krizsan K."/>
            <person name="Balestrini R."/>
            <person name="Da Silva C."/>
            <person name="Montanini B."/>
            <person name="Hainaut M."/>
            <person name="Levati E."/>
            <person name="Barry K.W."/>
            <person name="Belfiori B."/>
            <person name="Cichocki N."/>
            <person name="Clum A."/>
            <person name="Dockter R.B."/>
            <person name="Fauchery L."/>
            <person name="Guy J."/>
            <person name="Iotti M."/>
            <person name="Le Tacon F."/>
            <person name="Lindquist E.A."/>
            <person name="Lipzen A."/>
            <person name="Malagnac F."/>
            <person name="Mello A."/>
            <person name="Molinier V."/>
            <person name="Miyauchi S."/>
            <person name="Poulain J."/>
            <person name="Riccioni C."/>
            <person name="Rubini A."/>
            <person name="Sitrit Y."/>
            <person name="Splivallo R."/>
            <person name="Traeger S."/>
            <person name="Wang M."/>
            <person name="Zifcakova L."/>
            <person name="Wipf D."/>
            <person name="Zambonelli A."/>
            <person name="Paolocci F."/>
            <person name="Nowrousian M."/>
            <person name="Ottonello S."/>
            <person name="Baldrian P."/>
            <person name="Spatafora J.W."/>
            <person name="Henrissat B."/>
            <person name="Nagy L.G."/>
            <person name="Aury J.M."/>
            <person name="Wincker P."/>
            <person name="Grigoriev I.V."/>
            <person name="Bonfante P."/>
            <person name="Martin F.M."/>
        </authorList>
    </citation>
    <scope>NUCLEOTIDE SEQUENCE [LARGE SCALE GENOMIC DNA]</scope>
    <source>
        <strain evidence="17 18">RN42</strain>
    </source>
</reference>
<evidence type="ECO:0000313" key="18">
    <source>
        <dbReference type="Proteomes" id="UP000275078"/>
    </source>
</evidence>
<name>A0A3N4IKG7_ASCIM</name>
<comment type="subcellular location">
    <subcellularLocation>
        <location evidence="1 16">Endoplasmic reticulum membrane</location>
        <topology evidence="1 16">Multi-pass membrane protein</topology>
    </subcellularLocation>
</comment>
<protein>
    <recommendedName>
        <fullName evidence="5 16">Diacylglycerol O-acyltransferase</fullName>
        <ecNumber evidence="5 16">2.3.1.20</ecNumber>
    </recommendedName>
</protein>
<dbReference type="GO" id="GO:0004144">
    <property type="term" value="F:diacylglycerol O-acyltransferase activity"/>
    <property type="evidence" value="ECO:0007669"/>
    <property type="project" value="UniProtKB-UniRule"/>
</dbReference>
<evidence type="ECO:0000256" key="6">
    <source>
        <dbReference type="ARBA" id="ARBA00022516"/>
    </source>
</evidence>
<keyword evidence="6 16" id="KW-0444">Lipid biosynthesis</keyword>
<dbReference type="PANTHER" id="PTHR12317">
    <property type="entry name" value="DIACYLGLYCEROL O-ACYLTRANSFERASE"/>
    <property type="match status" value="1"/>
</dbReference>
<dbReference type="AlphaFoldDB" id="A0A3N4IKG7"/>
<sequence length="395" mass="44477">MNVPLQRRFETMAVLWFTTAIAIFLSIFWFLCAIPLFWPILIPYLIYILRATVHEDGSPTYTRSNFMRRLPVFKFYKNYFPLSLHRTVPLDASKNYIFGYHPHGIISHGAFGSFAVEEDSQGGAFARLFPGIRNTLLTLDSNFRIPGYREYLLSLGLASVSRRSCENILRGINSPIARPNPPTSGRFNIRSILLAPLTFPVHVLTTIGILRPSYPVHTQANPAPELNGRAITIVIGGAAESLYAHPGTLNLILHRRRGFLKLALRENALLVPVLGFGENDIYEQLTPSKGSIIHKIQQAVKRAVGFTMPLFHARGVFNYDVGVLPYRRDINVVVGKPVGLPGQGEEGGHREATDDEVRELMDLYIAELKRMWDAHKDEFAKNRKEGPEGEMVLLE</sequence>
<evidence type="ECO:0000256" key="10">
    <source>
        <dbReference type="ARBA" id="ARBA00022824"/>
    </source>
</evidence>
<evidence type="ECO:0000256" key="13">
    <source>
        <dbReference type="ARBA" id="ARBA00023136"/>
    </source>
</evidence>
<comment type="function">
    <text evidence="16">Catalyzes the terminal and only committed step in triacylglycerol synthesis by using diacylglycerol and fatty acyl CoA as substrates.</text>
</comment>
<dbReference type="EMBL" id="ML119650">
    <property type="protein sequence ID" value="RPA86349.1"/>
    <property type="molecule type" value="Genomic_DNA"/>
</dbReference>
<evidence type="ECO:0000256" key="5">
    <source>
        <dbReference type="ARBA" id="ARBA00013244"/>
    </source>
</evidence>
<evidence type="ECO:0000256" key="14">
    <source>
        <dbReference type="ARBA" id="ARBA00023315"/>
    </source>
</evidence>
<keyword evidence="8" id="KW-0812">Transmembrane</keyword>
<proteinExistence type="inferred from homology"/>
<dbReference type="PANTHER" id="PTHR12317:SF0">
    <property type="entry name" value="ACYLTRANSFERASE"/>
    <property type="match status" value="1"/>
</dbReference>
<evidence type="ECO:0000256" key="8">
    <source>
        <dbReference type="ARBA" id="ARBA00022692"/>
    </source>
</evidence>
<comment type="pathway">
    <text evidence="3">Lipid metabolism.</text>
</comment>
<keyword evidence="13" id="KW-0472">Membrane</keyword>
<dbReference type="Pfam" id="PF03982">
    <property type="entry name" value="DAGAT"/>
    <property type="match status" value="2"/>
</dbReference>
<keyword evidence="14 16" id="KW-0012">Acyltransferase</keyword>
<keyword evidence="7 17" id="KW-0808">Transferase</keyword>
<dbReference type="UniPathway" id="UPA00282"/>
<evidence type="ECO:0000256" key="15">
    <source>
        <dbReference type="ARBA" id="ARBA00048109"/>
    </source>
</evidence>
<dbReference type="GO" id="GO:0006071">
    <property type="term" value="P:glycerol metabolic process"/>
    <property type="evidence" value="ECO:0007669"/>
    <property type="project" value="UniProtKB-UniRule"/>
</dbReference>
<evidence type="ECO:0000256" key="2">
    <source>
        <dbReference type="ARBA" id="ARBA00004771"/>
    </source>
</evidence>
<dbReference type="Proteomes" id="UP000275078">
    <property type="component" value="Unassembled WGS sequence"/>
</dbReference>
<keyword evidence="11" id="KW-1133">Transmembrane helix</keyword>
<comment type="catalytic activity">
    <reaction evidence="15 16">
        <text>an acyl-CoA + a 1,2-diacyl-sn-glycerol = a triacyl-sn-glycerol + CoA</text>
        <dbReference type="Rhea" id="RHEA:10868"/>
        <dbReference type="ChEBI" id="CHEBI:17815"/>
        <dbReference type="ChEBI" id="CHEBI:57287"/>
        <dbReference type="ChEBI" id="CHEBI:58342"/>
        <dbReference type="ChEBI" id="CHEBI:64615"/>
        <dbReference type="EC" id="2.3.1.20"/>
    </reaction>
</comment>
<organism evidence="17 18">
    <name type="scientific">Ascobolus immersus RN42</name>
    <dbReference type="NCBI Taxonomy" id="1160509"/>
    <lineage>
        <taxon>Eukaryota</taxon>
        <taxon>Fungi</taxon>
        <taxon>Dikarya</taxon>
        <taxon>Ascomycota</taxon>
        <taxon>Pezizomycotina</taxon>
        <taxon>Pezizomycetes</taxon>
        <taxon>Pezizales</taxon>
        <taxon>Ascobolaceae</taxon>
        <taxon>Ascobolus</taxon>
    </lineage>
</organism>
<dbReference type="InterPro" id="IPR007130">
    <property type="entry name" value="DAGAT"/>
</dbReference>
<evidence type="ECO:0000256" key="3">
    <source>
        <dbReference type="ARBA" id="ARBA00005189"/>
    </source>
</evidence>
<dbReference type="EC" id="2.3.1.20" evidence="5 16"/>
<dbReference type="STRING" id="1160509.A0A3N4IKG7"/>
<dbReference type="GO" id="GO:0019432">
    <property type="term" value="P:triglyceride biosynthetic process"/>
    <property type="evidence" value="ECO:0007669"/>
    <property type="project" value="UniProtKB-UniRule"/>
</dbReference>
<evidence type="ECO:0000256" key="16">
    <source>
        <dbReference type="RuleBase" id="RU367023"/>
    </source>
</evidence>
<accession>A0A3N4IKG7</accession>
<keyword evidence="9" id="KW-0319">Glycerol metabolism</keyword>